<dbReference type="InterPro" id="IPR029069">
    <property type="entry name" value="HotDog_dom_sf"/>
</dbReference>
<dbReference type="CDD" id="cd00586">
    <property type="entry name" value="4HBT"/>
    <property type="match status" value="1"/>
</dbReference>
<dbReference type="SUPFAM" id="SSF54637">
    <property type="entry name" value="Thioesterase/thiol ester dehydrase-isomerase"/>
    <property type="match status" value="1"/>
</dbReference>
<dbReference type="InterPro" id="IPR006684">
    <property type="entry name" value="YbgC/YbaW"/>
</dbReference>
<comment type="caution">
    <text evidence="3">The sequence shown here is derived from an EMBL/GenBank/DDBJ whole genome shotgun (WGS) entry which is preliminary data.</text>
</comment>
<gene>
    <name evidence="3" type="ORF">LCGC14_3009040</name>
</gene>
<comment type="similarity">
    <text evidence="1">Belongs to the 4-hydroxybenzoyl-CoA thioesterase family.</text>
</comment>
<dbReference type="GO" id="GO:0047617">
    <property type="term" value="F:fatty acyl-CoA hydrolase activity"/>
    <property type="evidence" value="ECO:0007669"/>
    <property type="project" value="TreeGrafter"/>
</dbReference>
<dbReference type="PANTHER" id="PTHR31793">
    <property type="entry name" value="4-HYDROXYBENZOYL-COA THIOESTERASE FAMILY MEMBER"/>
    <property type="match status" value="1"/>
</dbReference>
<name>A0A0F8WYP4_9ZZZZ</name>
<dbReference type="PIRSF" id="PIRSF003230">
    <property type="entry name" value="YbgC"/>
    <property type="match status" value="1"/>
</dbReference>
<reference evidence="3" key="1">
    <citation type="journal article" date="2015" name="Nature">
        <title>Complex archaea that bridge the gap between prokaryotes and eukaryotes.</title>
        <authorList>
            <person name="Spang A."/>
            <person name="Saw J.H."/>
            <person name="Jorgensen S.L."/>
            <person name="Zaremba-Niedzwiedzka K."/>
            <person name="Martijn J."/>
            <person name="Lind A.E."/>
            <person name="van Eijk R."/>
            <person name="Schleper C."/>
            <person name="Guy L."/>
            <person name="Ettema T.J."/>
        </authorList>
    </citation>
    <scope>NUCLEOTIDE SEQUENCE</scope>
</reference>
<dbReference type="Gene3D" id="3.10.129.10">
    <property type="entry name" value="Hotdog Thioesterase"/>
    <property type="match status" value="1"/>
</dbReference>
<evidence type="ECO:0000256" key="1">
    <source>
        <dbReference type="ARBA" id="ARBA00005953"/>
    </source>
</evidence>
<dbReference type="AlphaFoldDB" id="A0A0F8WYP4"/>
<evidence type="ECO:0000256" key="2">
    <source>
        <dbReference type="ARBA" id="ARBA00022801"/>
    </source>
</evidence>
<dbReference type="Pfam" id="PF13279">
    <property type="entry name" value="4HBT_2"/>
    <property type="match status" value="1"/>
</dbReference>
<dbReference type="NCBIfam" id="TIGR00051">
    <property type="entry name" value="YbgC/FadM family acyl-CoA thioesterase"/>
    <property type="match status" value="1"/>
</dbReference>
<protein>
    <recommendedName>
        <fullName evidence="4">Thioesterase domain-containing protein</fullName>
    </recommendedName>
</protein>
<keyword evidence="2" id="KW-0378">Hydrolase</keyword>
<proteinExistence type="inferred from homology"/>
<evidence type="ECO:0008006" key="4">
    <source>
        <dbReference type="Google" id="ProtNLM"/>
    </source>
</evidence>
<organism evidence="3">
    <name type="scientific">marine sediment metagenome</name>
    <dbReference type="NCBI Taxonomy" id="412755"/>
    <lineage>
        <taxon>unclassified sequences</taxon>
        <taxon>metagenomes</taxon>
        <taxon>ecological metagenomes</taxon>
    </lineage>
</organism>
<dbReference type="PANTHER" id="PTHR31793:SF27">
    <property type="entry name" value="NOVEL THIOESTERASE SUPERFAMILY DOMAIN AND SAPOSIN A-TYPE DOMAIN CONTAINING PROTEIN (0610012H03RIK)"/>
    <property type="match status" value="1"/>
</dbReference>
<evidence type="ECO:0000313" key="3">
    <source>
        <dbReference type="EMBL" id="KKK61967.1"/>
    </source>
</evidence>
<sequence length="137" mass="15543">MAEPIESIDIEIRVRYAEVDRMGVLHHSHYLVYFEMGRTELLRKTSISYRDLEDLGIYLVVVKASVTYSHPARYDDLLLLTTRIKKVGQVKIQHTYELKRKSDGLLLARGETALGCVDCGGKIVALPEAIKKTGPRK</sequence>
<dbReference type="EMBL" id="LAZR01062226">
    <property type="protein sequence ID" value="KKK61967.1"/>
    <property type="molecule type" value="Genomic_DNA"/>
</dbReference>
<accession>A0A0F8WYP4</accession>
<dbReference type="InterPro" id="IPR050563">
    <property type="entry name" value="4-hydroxybenzoyl-CoA_TE"/>
</dbReference>